<gene>
    <name evidence="3" type="ORF">M501DRAFT_914715</name>
</gene>
<name>A0A9P4SIX8_9PEZI</name>
<protein>
    <recommendedName>
        <fullName evidence="1">Protein YOP1</fullName>
    </recommendedName>
</protein>
<dbReference type="PANTHER" id="PTHR12300:SF177">
    <property type="entry name" value="PROTEIN YOP1"/>
    <property type="match status" value="1"/>
</dbReference>
<comment type="caution">
    <text evidence="3">The sequence shown here is derived from an EMBL/GenBank/DDBJ whole genome shotgun (WGS) entry which is preliminary data.</text>
</comment>
<dbReference type="GO" id="GO:0016020">
    <property type="term" value="C:membrane"/>
    <property type="evidence" value="ECO:0007669"/>
    <property type="project" value="UniProtKB-SubCell"/>
</dbReference>
<dbReference type="OrthoDB" id="434647at2759"/>
<dbReference type="Pfam" id="PF03134">
    <property type="entry name" value="TB2_DP1_HVA22"/>
    <property type="match status" value="1"/>
</dbReference>
<comment type="similarity">
    <text evidence="1">Belongs to the DP1 family.</text>
</comment>
<accession>A0A9P4SIX8</accession>
<organism evidence="3 4">
    <name type="scientific">Patellaria atrata CBS 101060</name>
    <dbReference type="NCBI Taxonomy" id="1346257"/>
    <lineage>
        <taxon>Eukaryota</taxon>
        <taxon>Fungi</taxon>
        <taxon>Dikarya</taxon>
        <taxon>Ascomycota</taxon>
        <taxon>Pezizomycotina</taxon>
        <taxon>Dothideomycetes</taxon>
        <taxon>Dothideomycetes incertae sedis</taxon>
        <taxon>Patellariales</taxon>
        <taxon>Patellariaceae</taxon>
        <taxon>Patellaria</taxon>
    </lineage>
</organism>
<reference evidence="3" key="1">
    <citation type="journal article" date="2020" name="Stud. Mycol.">
        <title>101 Dothideomycetes genomes: a test case for predicting lifestyles and emergence of pathogens.</title>
        <authorList>
            <person name="Haridas S."/>
            <person name="Albert R."/>
            <person name="Binder M."/>
            <person name="Bloem J."/>
            <person name="Labutti K."/>
            <person name="Salamov A."/>
            <person name="Andreopoulos B."/>
            <person name="Baker S."/>
            <person name="Barry K."/>
            <person name="Bills G."/>
            <person name="Bluhm B."/>
            <person name="Cannon C."/>
            <person name="Castanera R."/>
            <person name="Culley D."/>
            <person name="Daum C."/>
            <person name="Ezra D."/>
            <person name="Gonzalez J."/>
            <person name="Henrissat B."/>
            <person name="Kuo A."/>
            <person name="Liang C."/>
            <person name="Lipzen A."/>
            <person name="Lutzoni F."/>
            <person name="Magnuson J."/>
            <person name="Mondo S."/>
            <person name="Nolan M."/>
            <person name="Ohm R."/>
            <person name="Pangilinan J."/>
            <person name="Park H.-J."/>
            <person name="Ramirez L."/>
            <person name="Alfaro M."/>
            <person name="Sun H."/>
            <person name="Tritt A."/>
            <person name="Yoshinaga Y."/>
            <person name="Zwiers L.-H."/>
            <person name="Turgeon B."/>
            <person name="Goodwin S."/>
            <person name="Spatafora J."/>
            <person name="Crous P."/>
            <person name="Grigoriev I."/>
        </authorList>
    </citation>
    <scope>NUCLEOTIDE SEQUENCE</scope>
    <source>
        <strain evidence="3">CBS 101060</strain>
    </source>
</reference>
<feature type="non-terminal residue" evidence="3">
    <location>
        <position position="314"/>
    </location>
</feature>
<feature type="compositionally biased region" description="Basic and acidic residues" evidence="2">
    <location>
        <begin position="250"/>
        <end position="263"/>
    </location>
</feature>
<feature type="region of interest" description="Disordered" evidence="2">
    <location>
        <begin position="250"/>
        <end position="307"/>
    </location>
</feature>
<evidence type="ECO:0000256" key="2">
    <source>
        <dbReference type="SAM" id="MobiDB-lite"/>
    </source>
</evidence>
<dbReference type="EMBL" id="MU006089">
    <property type="protein sequence ID" value="KAF2843174.1"/>
    <property type="molecule type" value="Genomic_DNA"/>
</dbReference>
<sequence length="314" mass="35409">MFGFIADLITSVISILFPVFASYKALEHGDPAELTPWLMYWVIFSLAHLFEYNLGFIIDWLPFYSWLRLFVYMYLVMPGSQGAPYLYQAYVHPFLEHHEKEIDEFIGDAHEKAKAAGLSYMHKAIEWVKVNALGLPPSRPSPPLNRQTTYAQSLMSRFSIPSARAGSVGAASDIYSLLSQVVASAAAGPASTREPQVGGLNRSNTLIPDNIRDNDERLNYVSNTRERLRTLLQAYDREAYNLASDDGYYERTRESRGSRDVSGDMRSSGLAKSRSELEFDTIDPSEVGERRPTPPLTVPIPNKDGQAGWMPWNW</sequence>
<proteinExistence type="inferred from homology"/>
<evidence type="ECO:0000313" key="4">
    <source>
        <dbReference type="Proteomes" id="UP000799429"/>
    </source>
</evidence>
<dbReference type="InterPro" id="IPR004345">
    <property type="entry name" value="TB2_DP1_HVA22"/>
</dbReference>
<dbReference type="AlphaFoldDB" id="A0A9P4SIX8"/>
<dbReference type="Proteomes" id="UP000799429">
    <property type="component" value="Unassembled WGS sequence"/>
</dbReference>
<keyword evidence="1" id="KW-1133">Transmembrane helix</keyword>
<evidence type="ECO:0000313" key="3">
    <source>
        <dbReference type="EMBL" id="KAF2843174.1"/>
    </source>
</evidence>
<keyword evidence="1" id="KW-0812">Transmembrane</keyword>
<comment type="caution">
    <text evidence="1">Lacks conserved residue(s) required for the propagation of feature annotation.</text>
</comment>
<keyword evidence="1" id="KW-0472">Membrane</keyword>
<dbReference type="PANTHER" id="PTHR12300">
    <property type="entry name" value="HVA22-LIKE PROTEINS"/>
    <property type="match status" value="1"/>
</dbReference>
<comment type="subcellular location">
    <subcellularLocation>
        <location evidence="1">Membrane</location>
        <topology evidence="1">Multi-pass membrane protein</topology>
    </subcellularLocation>
</comment>
<keyword evidence="4" id="KW-1185">Reference proteome</keyword>
<evidence type="ECO:0000256" key="1">
    <source>
        <dbReference type="RuleBase" id="RU362006"/>
    </source>
</evidence>
<feature type="transmembrane region" description="Helical" evidence="1">
    <location>
        <begin position="69"/>
        <end position="87"/>
    </location>
</feature>
<feature type="transmembrane region" description="Helical" evidence="1">
    <location>
        <begin position="37"/>
        <end position="57"/>
    </location>
</feature>